<dbReference type="PROSITE" id="PS50878">
    <property type="entry name" value="RT_POL"/>
    <property type="match status" value="1"/>
</dbReference>
<dbReference type="InterPro" id="IPR052343">
    <property type="entry name" value="Retrotransposon-Effector_Assoc"/>
</dbReference>
<proteinExistence type="predicted"/>
<comment type="caution">
    <text evidence="3">The sequence shown here is derived from an EMBL/GenBank/DDBJ whole genome shotgun (WGS) entry which is preliminary data.</text>
</comment>
<dbReference type="Pfam" id="PF00078">
    <property type="entry name" value="RVT_1"/>
    <property type="match status" value="1"/>
</dbReference>
<dbReference type="AlphaFoldDB" id="A0A438J8E4"/>
<sequence length="913" mass="101739">MLTVMRVSDHDMTDRKALGDGKGKGQASGWNSLAVRLRGLGVIPSEGLKFTNMLEVSLKLKGVPKVLWKEKRVETKSFADAAKSTPRRVAPLPELEYVRSWTCQNWEVKGKLKVAVLARGKISIKENFIILDKWNPEVGCSCKKSNADEAWVRVVGLPLHLWSFEWAWILVKRVEREVLNSAHIVLGLGCHSLQLCQREKVEQLRTQMEVQDVSLVGGNPSTLSVEASREETDERGRRVDPLRIIPTNGTNGELVSKGEKSVVGEGVGGEFEGLLQDMEGKGCRWDDNCLAMFSKFLGFSTKGFEGEILNLFLRTKRRREQNLKGSSGSTKFDRELKKIEWSINYNGARKENSLETKIQDMSQGVVHSLDVGRFLGWGAVSARGVAGGVVVFWDKRVLELVDMEKGGQGGLQEVGRLWRKSVETEIKRNVVEGRRIGEEEAARMEEMFSMEEVFLALLELNGDKAPSPDGFPIAFWLKKVVSKVVSPTQNAFVEGRQILDTALIANEVINSLLKWDESGVLCKLDLEKAYDHINWDFLLTVMQKMGFGEKWAVWIRWCISTASFSVLINGSPSGFFQSTRGLRQEDPLSPYLFVLGMEALNCLINRAVREGFLTDYRIRRTGGSGIQVSHLLFADDTLVFCEDSQEKMAFLSLLLMWFEVISGLSINLNKSELLPVGRVESVEVLAAELGCKVGSLPSTYLGLLKVLLISRWQCGMVWKRGCGRDLPCGRGSSFPRGGDSLSFGARWDFLWGGGALEKRPHLVKWVVVCSHKKKGGLGIRNLSILNRALCANGVGALRLKGSPFGSLLLVGSLGKKVEGGFLVRLGRAMGWGFGRKLERKVFCCLKMFPSLWGMLEGSFNDWEVEAVERLLSTLQGKRLVASPVSMEHHLEPLCAYKGGFFFAWEASWGKLLT</sequence>
<evidence type="ECO:0000256" key="1">
    <source>
        <dbReference type="SAM" id="MobiDB-lite"/>
    </source>
</evidence>
<feature type="compositionally biased region" description="Basic and acidic residues" evidence="1">
    <location>
        <begin position="7"/>
        <end position="23"/>
    </location>
</feature>
<dbReference type="InterPro" id="IPR000477">
    <property type="entry name" value="RT_dom"/>
</dbReference>
<evidence type="ECO:0000259" key="2">
    <source>
        <dbReference type="PROSITE" id="PS50878"/>
    </source>
</evidence>
<evidence type="ECO:0000313" key="4">
    <source>
        <dbReference type="Proteomes" id="UP000288805"/>
    </source>
</evidence>
<protein>
    <submittedName>
        <fullName evidence="3">Putative mitochondrial protein</fullName>
    </submittedName>
</protein>
<accession>A0A438J8E4</accession>
<dbReference type="SUPFAM" id="SSF56672">
    <property type="entry name" value="DNA/RNA polymerases"/>
    <property type="match status" value="1"/>
</dbReference>
<feature type="region of interest" description="Disordered" evidence="1">
    <location>
        <begin position="1"/>
        <end position="28"/>
    </location>
</feature>
<dbReference type="PANTHER" id="PTHR46890:SF50">
    <property type="entry name" value="RNA-DIRECTED DNA POLYMERASE, EUKARYOTA, REVERSE TRANSCRIPTASE ZINC-BINDING DOMAIN PROTEIN-RELATED"/>
    <property type="match status" value="1"/>
</dbReference>
<dbReference type="PANTHER" id="PTHR46890">
    <property type="entry name" value="NON-LTR RETROLELEMENT REVERSE TRANSCRIPTASE-LIKE PROTEIN-RELATED"/>
    <property type="match status" value="1"/>
</dbReference>
<gene>
    <name evidence="3" type="primary">AtMg01250_137</name>
    <name evidence="3" type="ORF">CK203_020201</name>
</gene>
<name>A0A438J8E4_VITVI</name>
<dbReference type="EMBL" id="QGNW01000057">
    <property type="protein sequence ID" value="RVX05232.1"/>
    <property type="molecule type" value="Genomic_DNA"/>
</dbReference>
<organism evidence="3 4">
    <name type="scientific">Vitis vinifera</name>
    <name type="common">Grape</name>
    <dbReference type="NCBI Taxonomy" id="29760"/>
    <lineage>
        <taxon>Eukaryota</taxon>
        <taxon>Viridiplantae</taxon>
        <taxon>Streptophyta</taxon>
        <taxon>Embryophyta</taxon>
        <taxon>Tracheophyta</taxon>
        <taxon>Spermatophyta</taxon>
        <taxon>Magnoliopsida</taxon>
        <taxon>eudicotyledons</taxon>
        <taxon>Gunneridae</taxon>
        <taxon>Pentapetalae</taxon>
        <taxon>rosids</taxon>
        <taxon>Vitales</taxon>
        <taxon>Vitaceae</taxon>
        <taxon>Viteae</taxon>
        <taxon>Vitis</taxon>
    </lineage>
</organism>
<feature type="domain" description="Reverse transcriptase" evidence="2">
    <location>
        <begin position="399"/>
        <end position="705"/>
    </location>
</feature>
<dbReference type="InterPro" id="IPR043502">
    <property type="entry name" value="DNA/RNA_pol_sf"/>
</dbReference>
<evidence type="ECO:0000313" key="3">
    <source>
        <dbReference type="EMBL" id="RVX05232.1"/>
    </source>
</evidence>
<reference evidence="3 4" key="1">
    <citation type="journal article" date="2018" name="PLoS Genet.">
        <title>Population sequencing reveals clonal diversity and ancestral inbreeding in the grapevine cultivar Chardonnay.</title>
        <authorList>
            <person name="Roach M.J."/>
            <person name="Johnson D.L."/>
            <person name="Bohlmann J."/>
            <person name="van Vuuren H.J."/>
            <person name="Jones S.J."/>
            <person name="Pretorius I.S."/>
            <person name="Schmidt S.A."/>
            <person name="Borneman A.R."/>
        </authorList>
    </citation>
    <scope>NUCLEOTIDE SEQUENCE [LARGE SCALE GENOMIC DNA]</scope>
    <source>
        <strain evidence="4">cv. Chardonnay</strain>
        <tissue evidence="3">Leaf</tissue>
    </source>
</reference>
<dbReference type="CDD" id="cd01650">
    <property type="entry name" value="RT_nLTR_like"/>
    <property type="match status" value="1"/>
</dbReference>
<dbReference type="Proteomes" id="UP000288805">
    <property type="component" value="Unassembled WGS sequence"/>
</dbReference>